<reference evidence="2 3" key="1">
    <citation type="journal article" date="2021" name="Plant Biotechnol. J.">
        <title>Multi-omics assisted identification of the key and species-specific regulatory components of drought-tolerant mechanisms in Gossypium stocksii.</title>
        <authorList>
            <person name="Yu D."/>
            <person name="Ke L."/>
            <person name="Zhang D."/>
            <person name="Wu Y."/>
            <person name="Sun Y."/>
            <person name="Mei J."/>
            <person name="Sun J."/>
            <person name="Sun Y."/>
        </authorList>
    </citation>
    <scope>NUCLEOTIDE SEQUENCE [LARGE SCALE GENOMIC DNA]</scope>
    <source>
        <strain evidence="3">cv. E1</strain>
        <tissue evidence="2">Leaf</tissue>
    </source>
</reference>
<proteinExistence type="predicted"/>
<protein>
    <submittedName>
        <fullName evidence="2">Uncharacterized protein</fullName>
    </submittedName>
</protein>
<dbReference type="AlphaFoldDB" id="A0A9D3WEG1"/>
<gene>
    <name evidence="2" type="ORF">J1N35_004600</name>
</gene>
<feature type="non-terminal residue" evidence="2">
    <location>
        <position position="133"/>
    </location>
</feature>
<evidence type="ECO:0000313" key="3">
    <source>
        <dbReference type="Proteomes" id="UP000828251"/>
    </source>
</evidence>
<sequence length="133" mass="14471">MDGADPVEVLLVKRSGEVATPRKRASSSGRKRPWVEEKSQSTEDSNGGRLILCRRGKEPATTRGEIVTSTIPVVSEYSIESSNPAIIESLKVPADSPALFIMSPPAGPSFRTIRTILYASHFYLLQLISPTSE</sequence>
<name>A0A9D3WEG1_9ROSI</name>
<feature type="region of interest" description="Disordered" evidence="1">
    <location>
        <begin position="14"/>
        <end position="55"/>
    </location>
</feature>
<dbReference type="Proteomes" id="UP000828251">
    <property type="component" value="Unassembled WGS sequence"/>
</dbReference>
<organism evidence="2 3">
    <name type="scientific">Gossypium stocksii</name>
    <dbReference type="NCBI Taxonomy" id="47602"/>
    <lineage>
        <taxon>Eukaryota</taxon>
        <taxon>Viridiplantae</taxon>
        <taxon>Streptophyta</taxon>
        <taxon>Embryophyta</taxon>
        <taxon>Tracheophyta</taxon>
        <taxon>Spermatophyta</taxon>
        <taxon>Magnoliopsida</taxon>
        <taxon>eudicotyledons</taxon>
        <taxon>Gunneridae</taxon>
        <taxon>Pentapetalae</taxon>
        <taxon>rosids</taxon>
        <taxon>malvids</taxon>
        <taxon>Malvales</taxon>
        <taxon>Malvaceae</taxon>
        <taxon>Malvoideae</taxon>
        <taxon>Gossypium</taxon>
    </lineage>
</organism>
<keyword evidence="3" id="KW-1185">Reference proteome</keyword>
<accession>A0A9D3WEG1</accession>
<comment type="caution">
    <text evidence="2">The sequence shown here is derived from an EMBL/GenBank/DDBJ whole genome shotgun (WGS) entry which is preliminary data.</text>
</comment>
<dbReference type="EMBL" id="JAIQCV010000002">
    <property type="protein sequence ID" value="KAH1121440.1"/>
    <property type="molecule type" value="Genomic_DNA"/>
</dbReference>
<evidence type="ECO:0000313" key="2">
    <source>
        <dbReference type="EMBL" id="KAH1121440.1"/>
    </source>
</evidence>
<evidence type="ECO:0000256" key="1">
    <source>
        <dbReference type="SAM" id="MobiDB-lite"/>
    </source>
</evidence>
<feature type="compositionally biased region" description="Basic residues" evidence="1">
    <location>
        <begin position="21"/>
        <end position="32"/>
    </location>
</feature>